<reference evidence="1" key="1">
    <citation type="journal article" date="2014" name="Front. Microbiol.">
        <title>High frequency of phylogenetically diverse reductive dehalogenase-homologous genes in deep subseafloor sedimentary metagenomes.</title>
        <authorList>
            <person name="Kawai M."/>
            <person name="Futagami T."/>
            <person name="Toyoda A."/>
            <person name="Takaki Y."/>
            <person name="Nishi S."/>
            <person name="Hori S."/>
            <person name="Arai W."/>
            <person name="Tsubouchi T."/>
            <person name="Morono Y."/>
            <person name="Uchiyama I."/>
            <person name="Ito T."/>
            <person name="Fujiyama A."/>
            <person name="Inagaki F."/>
            <person name="Takami H."/>
        </authorList>
    </citation>
    <scope>NUCLEOTIDE SEQUENCE</scope>
    <source>
        <strain evidence="1">Expedition CK06-06</strain>
    </source>
</reference>
<protein>
    <submittedName>
        <fullName evidence="1">Uncharacterized protein</fullName>
    </submittedName>
</protein>
<comment type="caution">
    <text evidence="1">The sequence shown here is derived from an EMBL/GenBank/DDBJ whole genome shotgun (WGS) entry which is preliminary data.</text>
</comment>
<name>X1B1D8_9ZZZZ</name>
<organism evidence="1">
    <name type="scientific">marine sediment metagenome</name>
    <dbReference type="NCBI Taxonomy" id="412755"/>
    <lineage>
        <taxon>unclassified sequences</taxon>
        <taxon>metagenomes</taxon>
        <taxon>ecological metagenomes</taxon>
    </lineage>
</organism>
<accession>X1B1D8</accession>
<proteinExistence type="predicted"/>
<evidence type="ECO:0000313" key="1">
    <source>
        <dbReference type="EMBL" id="GAG89544.1"/>
    </source>
</evidence>
<gene>
    <name evidence="1" type="ORF">S01H4_27221</name>
</gene>
<sequence length="46" mass="5412">MKTENQDFGKNKYITKQEGSVKFLIHEIDNGTIPSKSMNVFYNERM</sequence>
<dbReference type="AlphaFoldDB" id="X1B1D8"/>
<feature type="non-terminal residue" evidence="1">
    <location>
        <position position="46"/>
    </location>
</feature>
<dbReference type="EMBL" id="BART01013259">
    <property type="protein sequence ID" value="GAG89544.1"/>
    <property type="molecule type" value="Genomic_DNA"/>
</dbReference>